<evidence type="ECO:0000313" key="2">
    <source>
        <dbReference type="EMBL" id="KYD08297.1"/>
    </source>
</evidence>
<accession>A0A150L7K1</accession>
<organism evidence="2 3">
    <name type="scientific">Caldibacillus debilis</name>
    <dbReference type="NCBI Taxonomy" id="301148"/>
    <lineage>
        <taxon>Bacteria</taxon>
        <taxon>Bacillati</taxon>
        <taxon>Bacillota</taxon>
        <taxon>Bacilli</taxon>
        <taxon>Bacillales</taxon>
        <taxon>Bacillaceae</taxon>
        <taxon>Caldibacillus</taxon>
    </lineage>
</organism>
<dbReference type="AlphaFoldDB" id="A0A150L7K1"/>
<dbReference type="EMBL" id="LQYT01000140">
    <property type="protein sequence ID" value="KYD08297.1"/>
    <property type="molecule type" value="Genomic_DNA"/>
</dbReference>
<evidence type="ECO:0000256" key="1">
    <source>
        <dbReference type="SAM" id="MobiDB-lite"/>
    </source>
</evidence>
<feature type="region of interest" description="Disordered" evidence="1">
    <location>
        <begin position="1"/>
        <end position="63"/>
    </location>
</feature>
<feature type="compositionally biased region" description="Basic and acidic residues" evidence="1">
    <location>
        <begin position="54"/>
        <end position="63"/>
    </location>
</feature>
<dbReference type="STRING" id="301148.B4135_4008"/>
<dbReference type="Proteomes" id="UP000075683">
    <property type="component" value="Unassembled WGS sequence"/>
</dbReference>
<proteinExistence type="predicted"/>
<gene>
    <name evidence="2" type="ORF">B4135_4008</name>
</gene>
<name>A0A150L7K1_9BACI</name>
<protein>
    <submittedName>
        <fullName evidence="2">Uncharacterized protein</fullName>
    </submittedName>
</protein>
<reference evidence="2 3" key="1">
    <citation type="submission" date="2016-01" db="EMBL/GenBank/DDBJ databases">
        <title>Draft Genome Sequences of Seven Thermophilic Sporeformers Isolated from Foods.</title>
        <authorList>
            <person name="Berendsen E.M."/>
            <person name="Wells-Bennik M.H."/>
            <person name="Krawcyk A.O."/>
            <person name="De Jong A."/>
            <person name="Holsappel S."/>
            <person name="Eijlander R.T."/>
            <person name="Kuipers O.P."/>
        </authorList>
    </citation>
    <scope>NUCLEOTIDE SEQUENCE [LARGE SCALE GENOMIC DNA]</scope>
    <source>
        <strain evidence="2 3">B4135</strain>
    </source>
</reference>
<comment type="caution">
    <text evidence="2">The sequence shown here is derived from an EMBL/GenBank/DDBJ whole genome shotgun (WGS) entry which is preliminary data.</text>
</comment>
<evidence type="ECO:0000313" key="3">
    <source>
        <dbReference type="Proteomes" id="UP000075683"/>
    </source>
</evidence>
<sequence length="63" mass="6596">MRPFPGDRPGKGRMFLEKTGMTGRESGSGPAALPGKGSIMVVGPASPVPHFSSQRKDGRSRGK</sequence>